<keyword evidence="2" id="KW-1185">Reference proteome</keyword>
<name>A0A8S3Q7E3_MYTED</name>
<organism evidence="1 2">
    <name type="scientific">Mytilus edulis</name>
    <name type="common">Blue mussel</name>
    <dbReference type="NCBI Taxonomy" id="6550"/>
    <lineage>
        <taxon>Eukaryota</taxon>
        <taxon>Metazoa</taxon>
        <taxon>Spiralia</taxon>
        <taxon>Lophotrochozoa</taxon>
        <taxon>Mollusca</taxon>
        <taxon>Bivalvia</taxon>
        <taxon>Autobranchia</taxon>
        <taxon>Pteriomorphia</taxon>
        <taxon>Mytilida</taxon>
        <taxon>Mytiloidea</taxon>
        <taxon>Mytilidae</taxon>
        <taxon>Mytilinae</taxon>
        <taxon>Mytilus</taxon>
    </lineage>
</organism>
<dbReference type="AlphaFoldDB" id="A0A8S3Q7E3"/>
<evidence type="ECO:0000313" key="2">
    <source>
        <dbReference type="Proteomes" id="UP000683360"/>
    </source>
</evidence>
<sequence>MVSKRIVCFNSFIWKIVMGTIFKDFSRLQLNMGDGNMSVPLYNYLCSKLGHENDVRTRRLCYSMSEYICPNNNVIPSGSKAEGLDFIESDLDIMFLLTYVHVFELRIHNMLPDSFIIHTEDTAPGLIASFKLKSNKFLYSTLTSMLAKHTSCRGTNIWELTNKYFYKTHKNKMPYLRIGLQCDAMSGWLNLATYFYCMKQYRISFCLTVLTLSKCHSNEILSFKCMDVGFGRIISNVEHEAIEYGFINAFHICKRRLTSDVEFSILSCIYPFELEMEVRIRTLIHKSPILYGFFLRFLCFHHLHEHTDVTYALQDLYNLTNYLTRDSDHLDWNIFMGQAHFALGNFRTALTFFKNVSELEGLCSIFTGFNPLQYKAFAEFMINHIQLKL</sequence>
<reference evidence="1" key="1">
    <citation type="submission" date="2021-03" db="EMBL/GenBank/DDBJ databases">
        <authorList>
            <person name="Bekaert M."/>
        </authorList>
    </citation>
    <scope>NUCLEOTIDE SEQUENCE</scope>
</reference>
<dbReference type="OrthoDB" id="6054650at2759"/>
<accession>A0A8S3Q7E3</accession>
<evidence type="ECO:0000313" key="1">
    <source>
        <dbReference type="EMBL" id="CAG2192469.1"/>
    </source>
</evidence>
<protein>
    <submittedName>
        <fullName evidence="1">Uncharacterized protein</fullName>
    </submittedName>
</protein>
<proteinExistence type="predicted"/>
<gene>
    <name evidence="1" type="ORF">MEDL_7628</name>
</gene>
<dbReference type="Proteomes" id="UP000683360">
    <property type="component" value="Unassembled WGS sequence"/>
</dbReference>
<dbReference type="EMBL" id="CAJPWZ010000395">
    <property type="protein sequence ID" value="CAG2192469.1"/>
    <property type="molecule type" value="Genomic_DNA"/>
</dbReference>
<comment type="caution">
    <text evidence="1">The sequence shown here is derived from an EMBL/GenBank/DDBJ whole genome shotgun (WGS) entry which is preliminary data.</text>
</comment>